<dbReference type="Pfam" id="PF12625">
    <property type="entry name" value="Arabinose_bd"/>
    <property type="match status" value="1"/>
</dbReference>
<reference evidence="5 6" key="1">
    <citation type="journal article" date="2012" name="J. Bacteriol.">
        <title>Genome sequence of an alkane-degrading bacterium, Alcanivorax pacificus type strain W11-5, isolated from deep sea sediment.</title>
        <authorList>
            <person name="Lai Q."/>
            <person name="Shao Z."/>
        </authorList>
    </citation>
    <scope>NUCLEOTIDE SEQUENCE [LARGE SCALE GENOMIC DNA]</scope>
    <source>
        <strain evidence="5 6">W11-5</strain>
    </source>
</reference>
<dbReference type="PRINTS" id="PR00032">
    <property type="entry name" value="HTHARAC"/>
</dbReference>
<dbReference type="InterPro" id="IPR018060">
    <property type="entry name" value="HTH_AraC"/>
</dbReference>
<dbReference type="KEGG" id="apac:S7S_04265"/>
<organism evidence="5 6">
    <name type="scientific">Isoalcanivorax pacificus W11-5</name>
    <dbReference type="NCBI Taxonomy" id="391936"/>
    <lineage>
        <taxon>Bacteria</taxon>
        <taxon>Pseudomonadati</taxon>
        <taxon>Pseudomonadota</taxon>
        <taxon>Gammaproteobacteria</taxon>
        <taxon>Oceanospirillales</taxon>
        <taxon>Alcanivoracaceae</taxon>
        <taxon>Isoalcanivorax</taxon>
    </lineage>
</organism>
<dbReference type="OrthoDB" id="6816069at2"/>
<keyword evidence="1" id="KW-0805">Transcription regulation</keyword>
<dbReference type="PANTHER" id="PTHR47894">
    <property type="entry name" value="HTH-TYPE TRANSCRIPTIONAL REGULATOR GADX"/>
    <property type="match status" value="1"/>
</dbReference>
<dbReference type="InterPro" id="IPR020449">
    <property type="entry name" value="Tscrpt_reg_AraC-type_HTH"/>
</dbReference>
<accession>A0A0B4XKR3</accession>
<keyword evidence="2" id="KW-0238">DNA-binding</keyword>
<evidence type="ECO:0000256" key="2">
    <source>
        <dbReference type="ARBA" id="ARBA00023125"/>
    </source>
</evidence>
<dbReference type="AlphaFoldDB" id="A0A0B4XKR3"/>
<dbReference type="GO" id="GO:0005829">
    <property type="term" value="C:cytosol"/>
    <property type="evidence" value="ECO:0007669"/>
    <property type="project" value="TreeGrafter"/>
</dbReference>
<evidence type="ECO:0000256" key="3">
    <source>
        <dbReference type="ARBA" id="ARBA00023163"/>
    </source>
</evidence>
<proteinExistence type="predicted"/>
<keyword evidence="6" id="KW-1185">Reference proteome</keyword>
<dbReference type="InterPro" id="IPR032687">
    <property type="entry name" value="AraC-type_N"/>
</dbReference>
<evidence type="ECO:0000259" key="4">
    <source>
        <dbReference type="PROSITE" id="PS01124"/>
    </source>
</evidence>
<protein>
    <submittedName>
        <fullName evidence="5">AraC family transcriptional regulator</fullName>
    </submittedName>
</protein>
<dbReference type="SMART" id="SM00342">
    <property type="entry name" value="HTH_ARAC"/>
    <property type="match status" value="1"/>
</dbReference>
<keyword evidence="3" id="KW-0804">Transcription</keyword>
<dbReference type="PROSITE" id="PS01124">
    <property type="entry name" value="HTH_ARAC_FAMILY_2"/>
    <property type="match status" value="1"/>
</dbReference>
<name>A0A0B4XKR3_9GAMM</name>
<dbReference type="SUPFAM" id="SSF46689">
    <property type="entry name" value="Homeodomain-like"/>
    <property type="match status" value="1"/>
</dbReference>
<evidence type="ECO:0000313" key="5">
    <source>
        <dbReference type="EMBL" id="AJD47275.1"/>
    </source>
</evidence>
<sequence>MHYFARSGGMQGFDALVRELGGDPQALLRAAGLPAGLFANPDLYVDYMALARLTTLAAERCQAPDFGVRLGLRQGLEVLGPLASFLCLQATIGDALQLLVRHMDFHAHGVVLTTLLEGGDVVFRLGFAFEDDVECGQLGALSVLQVLQGLRQVQPEPLPPRNLTLCLPLDEALLRHHTGLASPITTGAPCNSLRFPAPLLSRPVAVSEALRARLTQQWRVEYGDSGLAAQVGRVMMALLPTGECSLAQVAAMIGLHPRTLQQRLKQEQRPYGALLRDTRYALACQYLDRTDMGVTTLALNLGYEDIAAFSRAFRRWTGQSPSDWRQARREG</sequence>
<dbReference type="EMBL" id="CP004387">
    <property type="protein sequence ID" value="AJD47275.1"/>
    <property type="molecule type" value="Genomic_DNA"/>
</dbReference>
<evidence type="ECO:0000256" key="1">
    <source>
        <dbReference type="ARBA" id="ARBA00023015"/>
    </source>
</evidence>
<dbReference type="Pfam" id="PF12833">
    <property type="entry name" value="HTH_18"/>
    <property type="match status" value="1"/>
</dbReference>
<dbReference type="RefSeq" id="WP_008738390.1">
    <property type="nucleotide sequence ID" value="NZ_CP004387.1"/>
</dbReference>
<dbReference type="STRING" id="391936.S7S_04265"/>
<gene>
    <name evidence="5" type="ORF">S7S_04265</name>
</gene>
<dbReference type="Gene3D" id="1.10.10.60">
    <property type="entry name" value="Homeodomain-like"/>
    <property type="match status" value="1"/>
</dbReference>
<dbReference type="PANTHER" id="PTHR47894:SF4">
    <property type="entry name" value="HTH-TYPE TRANSCRIPTIONAL REGULATOR GADX"/>
    <property type="match status" value="1"/>
</dbReference>
<feature type="domain" description="HTH araC/xylS-type" evidence="4">
    <location>
        <begin position="229"/>
        <end position="327"/>
    </location>
</feature>
<dbReference type="Proteomes" id="UP000006764">
    <property type="component" value="Chromosome"/>
</dbReference>
<dbReference type="GO" id="GO:0003700">
    <property type="term" value="F:DNA-binding transcription factor activity"/>
    <property type="evidence" value="ECO:0007669"/>
    <property type="project" value="InterPro"/>
</dbReference>
<dbReference type="InterPro" id="IPR009057">
    <property type="entry name" value="Homeodomain-like_sf"/>
</dbReference>
<evidence type="ECO:0000313" key="6">
    <source>
        <dbReference type="Proteomes" id="UP000006764"/>
    </source>
</evidence>
<dbReference type="HOGENOM" id="CLU_047522_1_2_6"/>
<dbReference type="GO" id="GO:0000976">
    <property type="term" value="F:transcription cis-regulatory region binding"/>
    <property type="evidence" value="ECO:0007669"/>
    <property type="project" value="TreeGrafter"/>
</dbReference>